<feature type="region of interest" description="Disordered" evidence="1">
    <location>
        <begin position="502"/>
        <end position="554"/>
    </location>
</feature>
<dbReference type="OrthoDB" id="5415055at2759"/>
<feature type="compositionally biased region" description="Polar residues" evidence="1">
    <location>
        <begin position="383"/>
        <end position="399"/>
    </location>
</feature>
<gene>
    <name evidence="3" type="ORF">PHISCL_00652</name>
</gene>
<evidence type="ECO:0000256" key="1">
    <source>
        <dbReference type="SAM" id="MobiDB-lite"/>
    </source>
</evidence>
<feature type="transmembrane region" description="Helical" evidence="2">
    <location>
        <begin position="777"/>
        <end position="803"/>
    </location>
</feature>
<feature type="compositionally biased region" description="Basic and acidic residues" evidence="1">
    <location>
        <begin position="434"/>
        <end position="445"/>
    </location>
</feature>
<feature type="compositionally biased region" description="Polar residues" evidence="1">
    <location>
        <begin position="504"/>
        <end position="521"/>
    </location>
</feature>
<evidence type="ECO:0000313" key="4">
    <source>
        <dbReference type="Proteomes" id="UP000266188"/>
    </source>
</evidence>
<sequence length="804" mass="89044">MGRPGRFYRVINSQLGEDDTLHASDAPRNQVSSHKREQKQRFYDKSPRPANTKNGGTPDNAQRNPPSPATPSPEANINQSKFKRGRIFNGRRDKVNKRYWRNLTRGSHEDPSQSSDSEDEPIHSHTSPTNSRSKGDRGDREDSGKSPNDERLSPRKSGEAADNSTDSSVKSSSISPTSGKSSSITDWEDQFVVHMPTAKEPNPPTMTTQQISEYQQSIENVHRNGEAMIDPESLPSPRTTTPENESDRQPHERPNNPRRKSVRRGRLNETNKGHSSTSHGQYYSPEEIGKPKGDATYDESSPKPPQHAQEVNLDGSFLGCREINTPGDKNLDEVLLFSPIDENAEPTEMPPPTQTREEKTAPSNPLPSGPEEKTTVSEKCDATSRNSSPAPCSKPSSLTIRYRMKSPRPSTPKTSSPTSGKENSQPTCSPWTNLKKEENSPKDDDVFIITPTITRTMVTIKGKDGTTRKQHGIQRHQRLTPGHVIPETNKRPLNYMPSKLRPGIQNSQERSTAPCMTSSETDPIRSIPVTRTDAKPERADIGEPHNTRGFIPMPGMVKSSTENLVGSMQNDPQYSAAPMCSREKVIGPGRSFSELARIAKSLRCPDISPLSSTSSSPGQSVYGSLRAAKCIEVAELDGYQVDNKPEDLHPKITDVTDEFPDEDVQPDDKAPISTLTFALIFNIFIISAAQVERLCNQCAMNRYIKVALMSVPMVIEHCFHVLRSIIIAVSNYKKTGSLPWPKDKDLNQILAEVGKAIASMVALTFFVMVVGRVAWYVVLIGTWIVWFAKPFGLIATLIGRIVLN</sequence>
<protein>
    <submittedName>
        <fullName evidence="3">NTP binding protein</fullName>
    </submittedName>
</protein>
<feature type="compositionally biased region" description="Basic and acidic residues" evidence="1">
    <location>
        <begin position="245"/>
        <end position="255"/>
    </location>
</feature>
<feature type="compositionally biased region" description="Basic and acidic residues" evidence="1">
    <location>
        <begin position="133"/>
        <end position="159"/>
    </location>
</feature>
<feature type="compositionally biased region" description="Polar residues" evidence="1">
    <location>
        <begin position="49"/>
        <end position="64"/>
    </location>
</feature>
<feature type="compositionally biased region" description="Low complexity" evidence="1">
    <location>
        <begin position="407"/>
        <end position="421"/>
    </location>
</feature>
<dbReference type="AlphaFoldDB" id="A0A3A3A0B7"/>
<feature type="compositionally biased region" description="Basic and acidic residues" evidence="1">
    <location>
        <begin position="532"/>
        <end position="546"/>
    </location>
</feature>
<dbReference type="STRING" id="2070753.A0A3A3A0B7"/>
<comment type="caution">
    <text evidence="3">The sequence shown here is derived from an EMBL/GenBank/DDBJ whole genome shotgun (WGS) entry which is preliminary data.</text>
</comment>
<feature type="compositionally biased region" description="Basic and acidic residues" evidence="1">
    <location>
        <begin position="370"/>
        <end position="382"/>
    </location>
</feature>
<evidence type="ECO:0000256" key="2">
    <source>
        <dbReference type="SAM" id="Phobius"/>
    </source>
</evidence>
<dbReference type="EMBL" id="MVGC01000010">
    <property type="protein sequence ID" value="RJE27067.1"/>
    <property type="molecule type" value="Genomic_DNA"/>
</dbReference>
<feature type="region of interest" description="Disordered" evidence="1">
    <location>
        <begin position="17"/>
        <end position="448"/>
    </location>
</feature>
<keyword evidence="4" id="KW-1185">Reference proteome</keyword>
<feature type="compositionally biased region" description="Basic residues" evidence="1">
    <location>
        <begin position="256"/>
        <end position="265"/>
    </location>
</feature>
<feature type="compositionally biased region" description="Polar residues" evidence="1">
    <location>
        <begin position="422"/>
        <end position="432"/>
    </location>
</feature>
<reference evidence="4" key="1">
    <citation type="submission" date="2017-02" db="EMBL/GenBank/DDBJ databases">
        <authorList>
            <person name="Tafer H."/>
            <person name="Lopandic K."/>
        </authorList>
    </citation>
    <scope>NUCLEOTIDE SEQUENCE [LARGE SCALE GENOMIC DNA]</scope>
    <source>
        <strain evidence="4">CBS 366.77</strain>
    </source>
</reference>
<evidence type="ECO:0000313" key="3">
    <source>
        <dbReference type="EMBL" id="RJE27067.1"/>
    </source>
</evidence>
<organism evidence="3 4">
    <name type="scientific">Aspergillus sclerotialis</name>
    <dbReference type="NCBI Taxonomy" id="2070753"/>
    <lineage>
        <taxon>Eukaryota</taxon>
        <taxon>Fungi</taxon>
        <taxon>Dikarya</taxon>
        <taxon>Ascomycota</taxon>
        <taxon>Pezizomycotina</taxon>
        <taxon>Eurotiomycetes</taxon>
        <taxon>Eurotiomycetidae</taxon>
        <taxon>Eurotiales</taxon>
        <taxon>Aspergillaceae</taxon>
        <taxon>Aspergillus</taxon>
        <taxon>Aspergillus subgen. Polypaecilum</taxon>
    </lineage>
</organism>
<proteinExistence type="predicted"/>
<keyword evidence="2" id="KW-0812">Transmembrane</keyword>
<keyword evidence="2" id="KW-0472">Membrane</keyword>
<feature type="transmembrane region" description="Helical" evidence="2">
    <location>
        <begin position="703"/>
        <end position="729"/>
    </location>
</feature>
<feature type="transmembrane region" description="Helical" evidence="2">
    <location>
        <begin position="749"/>
        <end position="770"/>
    </location>
</feature>
<feature type="transmembrane region" description="Helical" evidence="2">
    <location>
        <begin position="672"/>
        <end position="691"/>
    </location>
</feature>
<feature type="compositionally biased region" description="Low complexity" evidence="1">
    <location>
        <begin position="164"/>
        <end position="185"/>
    </location>
</feature>
<name>A0A3A3A0B7_9EURO</name>
<accession>A0A3A3A0B7</accession>
<feature type="compositionally biased region" description="Polar residues" evidence="1">
    <location>
        <begin position="205"/>
        <end position="219"/>
    </location>
</feature>
<keyword evidence="2" id="KW-1133">Transmembrane helix</keyword>
<dbReference type="Proteomes" id="UP000266188">
    <property type="component" value="Unassembled WGS sequence"/>
</dbReference>